<dbReference type="VEuPathDB" id="FungiDB:ATEG_06232"/>
<name>Q0CJA2_ASPTN</name>
<dbReference type="PRINTS" id="PR00080">
    <property type="entry name" value="SDRFAMILY"/>
</dbReference>
<dbReference type="SUPFAM" id="SSF51735">
    <property type="entry name" value="NAD(P)-binding Rossmann-fold domains"/>
    <property type="match status" value="1"/>
</dbReference>
<comment type="similarity">
    <text evidence="1">Belongs to the short-chain dehydrogenases/reductases (SDR) family.</text>
</comment>
<protein>
    <recommendedName>
        <fullName evidence="6">Versicolorin reductase</fullName>
    </recommendedName>
</protein>
<accession>Q0CJA2</accession>
<dbReference type="GeneID" id="4321549"/>
<dbReference type="Proteomes" id="UP000007963">
    <property type="component" value="Unassembled WGS sequence"/>
</dbReference>
<evidence type="ECO:0000256" key="3">
    <source>
        <dbReference type="ARBA" id="ARBA00023002"/>
    </source>
</evidence>
<dbReference type="PRINTS" id="PR00081">
    <property type="entry name" value="GDHRDH"/>
</dbReference>
<dbReference type="GO" id="GO:0016614">
    <property type="term" value="F:oxidoreductase activity, acting on CH-OH group of donors"/>
    <property type="evidence" value="ECO:0007669"/>
    <property type="project" value="UniProtKB-ARBA"/>
</dbReference>
<dbReference type="InterPro" id="IPR020904">
    <property type="entry name" value="Sc_DH/Rdtase_CS"/>
</dbReference>
<dbReference type="InterPro" id="IPR036291">
    <property type="entry name" value="NAD(P)-bd_dom_sf"/>
</dbReference>
<dbReference type="STRING" id="341663.Q0CJA2"/>
<evidence type="ECO:0008006" key="6">
    <source>
        <dbReference type="Google" id="ProtNLM"/>
    </source>
</evidence>
<dbReference type="AlphaFoldDB" id="Q0CJA2"/>
<dbReference type="FunFam" id="3.40.50.720:FF:000084">
    <property type="entry name" value="Short-chain dehydrogenase reductase"/>
    <property type="match status" value="1"/>
</dbReference>
<evidence type="ECO:0000313" key="5">
    <source>
        <dbReference type="Proteomes" id="UP000007963"/>
    </source>
</evidence>
<keyword evidence="2" id="KW-0521">NADP</keyword>
<proteinExistence type="inferred from homology"/>
<dbReference type="PANTHER" id="PTHR48107">
    <property type="entry name" value="NADPH-DEPENDENT ALDEHYDE REDUCTASE-LIKE PROTEIN, CHLOROPLASTIC-RELATED"/>
    <property type="match status" value="1"/>
</dbReference>
<evidence type="ECO:0000256" key="2">
    <source>
        <dbReference type="ARBA" id="ARBA00022857"/>
    </source>
</evidence>
<dbReference type="HOGENOM" id="CLU_010194_1_3_1"/>
<gene>
    <name evidence="4" type="ORF">ATEG_06232</name>
</gene>
<organism evidence="4 5">
    <name type="scientific">Aspergillus terreus (strain NIH 2624 / FGSC A1156)</name>
    <dbReference type="NCBI Taxonomy" id="341663"/>
    <lineage>
        <taxon>Eukaryota</taxon>
        <taxon>Fungi</taxon>
        <taxon>Dikarya</taxon>
        <taxon>Ascomycota</taxon>
        <taxon>Pezizomycotina</taxon>
        <taxon>Eurotiomycetes</taxon>
        <taxon>Eurotiomycetidae</taxon>
        <taxon>Eurotiales</taxon>
        <taxon>Aspergillaceae</taxon>
        <taxon>Aspergillus</taxon>
        <taxon>Aspergillus subgen. Circumdati</taxon>
    </lineage>
</organism>
<dbReference type="eggNOG" id="KOG0725">
    <property type="taxonomic scope" value="Eukaryota"/>
</dbReference>
<dbReference type="PANTHER" id="PTHR48107:SF7">
    <property type="entry name" value="RE15974P"/>
    <property type="match status" value="1"/>
</dbReference>
<dbReference type="GO" id="GO:0044550">
    <property type="term" value="P:secondary metabolite biosynthetic process"/>
    <property type="evidence" value="ECO:0007669"/>
    <property type="project" value="UniProtKB-ARBA"/>
</dbReference>
<dbReference type="PROSITE" id="PS00061">
    <property type="entry name" value="ADH_SHORT"/>
    <property type="match status" value="1"/>
</dbReference>
<dbReference type="EMBL" id="CH476601">
    <property type="protein sequence ID" value="EAU33993.1"/>
    <property type="molecule type" value="Genomic_DNA"/>
</dbReference>
<evidence type="ECO:0000313" key="4">
    <source>
        <dbReference type="EMBL" id="EAU33993.1"/>
    </source>
</evidence>
<dbReference type="InterPro" id="IPR002347">
    <property type="entry name" value="SDR_fam"/>
</dbReference>
<dbReference type="RefSeq" id="XP_001215410.1">
    <property type="nucleotide sequence ID" value="XM_001215410.1"/>
</dbReference>
<sequence>MSPLSGKVALVTGASRGIGRATALALAKDGADVVVNYVSSTAAADEVVSEIGSNHALAIQADVSKREDITRLIKTTVDRFGKIDILVLNAGLLWQKGDLLSITEDDFDKLFAANVRSPLFTVQEAVPHLADGGRVMLFSTSLAAFSGVTPNYLLYTASKGAIEQITRVLAKDLGRRGITVNTIAPGPIGTDAYFLGKTEQMVQLQSNLAPMGRLGKPQEVANVVCFIASDQSQWVNGQTIRINVAQSIWVRWHFRISYLNFCCMNLTMTIPFVKLQRDGEIKPS</sequence>
<dbReference type="OrthoDB" id="47007at2759"/>
<keyword evidence="3" id="KW-0560">Oxidoreductase</keyword>
<evidence type="ECO:0000256" key="1">
    <source>
        <dbReference type="ARBA" id="ARBA00006484"/>
    </source>
</evidence>
<dbReference type="Pfam" id="PF13561">
    <property type="entry name" value="adh_short_C2"/>
    <property type="match status" value="1"/>
</dbReference>
<reference evidence="5" key="1">
    <citation type="submission" date="2005-09" db="EMBL/GenBank/DDBJ databases">
        <title>Annotation of the Aspergillus terreus NIH2624 genome.</title>
        <authorList>
            <person name="Birren B.W."/>
            <person name="Lander E.S."/>
            <person name="Galagan J.E."/>
            <person name="Nusbaum C."/>
            <person name="Devon K."/>
            <person name="Henn M."/>
            <person name="Ma L.-J."/>
            <person name="Jaffe D.B."/>
            <person name="Butler J."/>
            <person name="Alvarez P."/>
            <person name="Gnerre S."/>
            <person name="Grabherr M."/>
            <person name="Kleber M."/>
            <person name="Mauceli E.W."/>
            <person name="Brockman W."/>
            <person name="Rounsley S."/>
            <person name="Young S.K."/>
            <person name="LaButti K."/>
            <person name="Pushparaj V."/>
            <person name="DeCaprio D."/>
            <person name="Crawford M."/>
            <person name="Koehrsen M."/>
            <person name="Engels R."/>
            <person name="Montgomery P."/>
            <person name="Pearson M."/>
            <person name="Howarth C."/>
            <person name="Larson L."/>
            <person name="Luoma S."/>
            <person name="White J."/>
            <person name="Alvarado L."/>
            <person name="Kodira C.D."/>
            <person name="Zeng Q."/>
            <person name="Oleary S."/>
            <person name="Yandava C."/>
            <person name="Denning D.W."/>
            <person name="Nierman W.C."/>
            <person name="Milne T."/>
            <person name="Madden K."/>
        </authorList>
    </citation>
    <scope>NUCLEOTIDE SEQUENCE [LARGE SCALE GENOMIC DNA]</scope>
    <source>
        <strain evidence="5">NIH 2624 / FGSC A1156</strain>
    </source>
</reference>
<dbReference type="OMA" id="GCLTHSF"/>
<dbReference type="NCBIfam" id="NF005559">
    <property type="entry name" value="PRK07231.1"/>
    <property type="match status" value="1"/>
</dbReference>
<dbReference type="Gene3D" id="3.40.50.720">
    <property type="entry name" value="NAD(P)-binding Rossmann-like Domain"/>
    <property type="match status" value="1"/>
</dbReference>